<evidence type="ECO:0000313" key="1">
    <source>
        <dbReference type="EMBL" id="KDR77336.1"/>
    </source>
</evidence>
<dbReference type="HOGENOM" id="CLU_099114_0_0_1"/>
<reference evidence="2" key="1">
    <citation type="journal article" date="2014" name="Proc. Natl. Acad. Sci. U.S.A.">
        <title>Extensive sampling of basidiomycete genomes demonstrates inadequacy of the white-rot/brown-rot paradigm for wood decay fungi.</title>
        <authorList>
            <person name="Riley R."/>
            <person name="Salamov A.A."/>
            <person name="Brown D.W."/>
            <person name="Nagy L.G."/>
            <person name="Floudas D."/>
            <person name="Held B.W."/>
            <person name="Levasseur A."/>
            <person name="Lombard V."/>
            <person name="Morin E."/>
            <person name="Otillar R."/>
            <person name="Lindquist E.A."/>
            <person name="Sun H."/>
            <person name="LaButti K.M."/>
            <person name="Schmutz J."/>
            <person name="Jabbour D."/>
            <person name="Luo H."/>
            <person name="Baker S.E."/>
            <person name="Pisabarro A.G."/>
            <person name="Walton J.D."/>
            <person name="Blanchette R.A."/>
            <person name="Henrissat B."/>
            <person name="Martin F."/>
            <person name="Cullen D."/>
            <person name="Hibbett D.S."/>
            <person name="Grigoriev I.V."/>
        </authorList>
    </citation>
    <scope>NUCLEOTIDE SEQUENCE [LARGE SCALE GENOMIC DNA]</scope>
    <source>
        <strain evidence="2">CBS 339.88</strain>
    </source>
</reference>
<keyword evidence="2" id="KW-1185">Reference proteome</keyword>
<organism evidence="1 2">
    <name type="scientific">Galerina marginata (strain CBS 339.88)</name>
    <dbReference type="NCBI Taxonomy" id="685588"/>
    <lineage>
        <taxon>Eukaryota</taxon>
        <taxon>Fungi</taxon>
        <taxon>Dikarya</taxon>
        <taxon>Basidiomycota</taxon>
        <taxon>Agaricomycotina</taxon>
        <taxon>Agaricomycetes</taxon>
        <taxon>Agaricomycetidae</taxon>
        <taxon>Agaricales</taxon>
        <taxon>Agaricineae</taxon>
        <taxon>Strophariaceae</taxon>
        <taxon>Galerina</taxon>
    </lineage>
</organism>
<evidence type="ECO:0000313" key="2">
    <source>
        <dbReference type="Proteomes" id="UP000027222"/>
    </source>
</evidence>
<dbReference type="OrthoDB" id="3262412at2759"/>
<dbReference type="Proteomes" id="UP000027222">
    <property type="component" value="Unassembled WGS sequence"/>
</dbReference>
<dbReference type="AlphaFoldDB" id="A0A067T2G9"/>
<name>A0A067T2G9_GALM3</name>
<dbReference type="STRING" id="685588.A0A067T2G9"/>
<accession>A0A067T2G9</accession>
<proteinExistence type="predicted"/>
<protein>
    <submittedName>
        <fullName evidence="1">Uncharacterized protein</fullName>
    </submittedName>
</protein>
<dbReference type="EMBL" id="KL142377">
    <property type="protein sequence ID" value="KDR77336.1"/>
    <property type="molecule type" value="Genomic_DNA"/>
</dbReference>
<sequence length="247" mass="29183">MIVAKFRIHFHQHPAIPFDDEKGTYFTAEEIHHGAVQDMYQYCFENDLSQVWAYMWNRWYTPNQWSLWARSASHSISRLKTTMVVENLWKHFKRRDLAQFNRPRLDLVTHLVISGVLPRVQLTIDSVLGRRRVGRAKALAPWQTEFKRQWIDMGKSDEERLVQKELTVRKGNLKGKEREERLAQIAEEEMRDRGTHHTSVDKWTCSCPSYLTSYVELGMRLSMTYPVSIVRNPMNTERSSRTINKAS</sequence>
<gene>
    <name evidence="1" type="ORF">GALMADRAFT_225456</name>
</gene>